<dbReference type="Proteomes" id="UP000647339">
    <property type="component" value="Unassembled WGS sequence"/>
</dbReference>
<organism evidence="1 2">
    <name type="scientific">Echinicola rosea</name>
    <dbReference type="NCBI Taxonomy" id="1807691"/>
    <lineage>
        <taxon>Bacteria</taxon>
        <taxon>Pseudomonadati</taxon>
        <taxon>Bacteroidota</taxon>
        <taxon>Cytophagia</taxon>
        <taxon>Cytophagales</taxon>
        <taxon>Cyclobacteriaceae</taxon>
        <taxon>Echinicola</taxon>
    </lineage>
</organism>
<evidence type="ECO:0000313" key="1">
    <source>
        <dbReference type="EMBL" id="GGF39080.1"/>
    </source>
</evidence>
<keyword evidence="2" id="KW-1185">Reference proteome</keyword>
<evidence type="ECO:0008006" key="3">
    <source>
        <dbReference type="Google" id="ProtNLM"/>
    </source>
</evidence>
<comment type="caution">
    <text evidence="1">The sequence shown here is derived from an EMBL/GenBank/DDBJ whole genome shotgun (WGS) entry which is preliminary data.</text>
</comment>
<dbReference type="RefSeq" id="WP_137403533.1">
    <property type="nucleotide sequence ID" value="NZ_BMIU01000015.1"/>
</dbReference>
<dbReference type="EMBL" id="BMIU01000015">
    <property type="protein sequence ID" value="GGF39080.1"/>
    <property type="molecule type" value="Genomic_DNA"/>
</dbReference>
<protein>
    <recommendedName>
        <fullName evidence="3">Rhodanese-like domain-containing protein</fullName>
    </recommendedName>
</protein>
<sequence length="146" mass="16201">MKITPIAAVAILICLIGLYGFQTTEPWTAEQMVSPYDLNKKMKSDSVNVPILLSVGPEAVIKGSVDIGPGQDETHIDKLISQVEKLDKDEEIIIYCGCCPLQKCPNVRPAFKALNDLDFTNHKLLAILNNIKTDWIDKGYPVNNME</sequence>
<dbReference type="SUPFAM" id="SSF52821">
    <property type="entry name" value="Rhodanese/Cell cycle control phosphatase"/>
    <property type="match status" value="1"/>
</dbReference>
<proteinExistence type="predicted"/>
<gene>
    <name evidence="1" type="ORF">GCM10011339_29550</name>
</gene>
<evidence type="ECO:0000313" key="2">
    <source>
        <dbReference type="Proteomes" id="UP000647339"/>
    </source>
</evidence>
<accession>A0ABQ1V503</accession>
<name>A0ABQ1V503_9BACT</name>
<reference evidence="2" key="1">
    <citation type="journal article" date="2019" name="Int. J. Syst. Evol. Microbiol.">
        <title>The Global Catalogue of Microorganisms (GCM) 10K type strain sequencing project: providing services to taxonomists for standard genome sequencing and annotation.</title>
        <authorList>
            <consortium name="The Broad Institute Genomics Platform"/>
            <consortium name="The Broad Institute Genome Sequencing Center for Infectious Disease"/>
            <person name="Wu L."/>
            <person name="Ma J."/>
        </authorList>
    </citation>
    <scope>NUCLEOTIDE SEQUENCE [LARGE SCALE GENOMIC DNA]</scope>
    <source>
        <strain evidence="2">CGMCC 1.15407</strain>
    </source>
</reference>
<dbReference type="InterPro" id="IPR036873">
    <property type="entry name" value="Rhodanese-like_dom_sf"/>
</dbReference>